<reference evidence="1 2" key="1">
    <citation type="submission" date="2015-11" db="EMBL/GenBank/DDBJ databases">
        <title>Exploring the genomic traits of fungus-feeding bacterial genus Collimonas.</title>
        <authorList>
            <person name="Song C."/>
            <person name="Schmidt R."/>
            <person name="de Jager V."/>
            <person name="Krzyzanowska D."/>
            <person name="Jongedijk E."/>
            <person name="Cankar K."/>
            <person name="Beekwilder J."/>
            <person name="van Veen A."/>
            <person name="de Boer W."/>
            <person name="van Veen J.A."/>
            <person name="Garbeva P."/>
        </authorList>
    </citation>
    <scope>NUCLEOTIDE SEQUENCE [LARGE SCALE GENOMIC DNA]</scope>
    <source>
        <strain evidence="1 2">Ter291</strain>
    </source>
</reference>
<evidence type="ECO:0000313" key="1">
    <source>
        <dbReference type="EMBL" id="AMP13405.1"/>
    </source>
</evidence>
<name>A0ABN4M748_9BURK</name>
<sequence>MNPSLHADILNRLSEFNFKQEKEGYLRGGTCPGCQKKELYTHANNPWVVRCGRLNKCGYEGHVKELYPDLFDDWSKRYQTPEATNPQAAADAYLQHGRGFTLSRVQGLYKQESYFDKDLNIGSATVRFAVADGYWERLIDKPHRFGKKKARFSFGSHYQGKFWSHPAHSLQAVEEIWIVEGIFDAIALEHHGIAAVSIMSCNNYPLQSLQDLRDARGNQDCRLVWALDGDHAGRSFTHKHIERARAAGWECAAAQIPQNGKLKLDWNDLHQRDKLTEADIENYRYHGSILIAERASDKALLIYGKEGKTEFDFAFRNRLYWFNLDLVAYNKEMDQLDSDGSTSILSEAGKREKALNASHTIRPIANCNPVALYYQKNDMTDEAWYYFRVDFPHDGASIKNTFTSSQISSSAEFKKRLLGIAPGAMFSGTSAMLDRIMERDLFHIKRVETIDFIGYSKEYGCYVLDNVAIKDGTLHDVNGEDFYDLGQLAVKSLNRSVSLTINRDPDGYTTEWVNLLWKAFGPKGMVALTFWFGSLFAEQIRAAQSSYPFLEVVGKAGAGKSTLIEFLWKLFGRAGYEGFDPSKSSLAARARNFSQVSGLPVVLIESDRERMDGDKSHVKSFDWDELKTAYNGRSTRARGMNTGGNETYEPPFRGAIVISQNNPVNASEAILSRIVHLYFDLTTQTPDSGEAADALKFMPAEKVSGFILAATKREKKIMETVAERTAIYLKELRMRPEIKMPRLVETHAQMLALTDALGLVIKLTPEQQKAMREQIITMAGERQQVINDDHTLVQEFWEAFDYLDSNDMHRLNHSRDPQLIAVNLNHFVQIAAERRQQIPVIGDLKKVLRTSRRRKFMEVRVVNSQIRARDNPLGSKSMMCWVFQNDKQGNQV</sequence>
<dbReference type="RefSeq" id="WP_062112548.1">
    <property type="nucleotide sequence ID" value="NZ_CP013236.1"/>
</dbReference>
<keyword evidence="2" id="KW-1185">Reference proteome</keyword>
<organism evidence="1 2">
    <name type="scientific">Collimonas pratensis</name>
    <dbReference type="NCBI Taxonomy" id="279113"/>
    <lineage>
        <taxon>Bacteria</taxon>
        <taxon>Pseudomonadati</taxon>
        <taxon>Pseudomonadota</taxon>
        <taxon>Betaproteobacteria</taxon>
        <taxon>Burkholderiales</taxon>
        <taxon>Oxalobacteraceae</taxon>
        <taxon>Collimonas</taxon>
    </lineage>
</organism>
<dbReference type="CDD" id="cd01029">
    <property type="entry name" value="TOPRIM_primases"/>
    <property type="match status" value="1"/>
</dbReference>
<dbReference type="Gene3D" id="3.40.1360.10">
    <property type="match status" value="1"/>
</dbReference>
<gene>
    <name evidence="1" type="ORF">CPter291_1128</name>
</gene>
<accession>A0ABN4M748</accession>
<proteinExistence type="predicted"/>
<dbReference type="Pfam" id="PF13155">
    <property type="entry name" value="Toprim_2"/>
    <property type="match status" value="1"/>
</dbReference>
<dbReference type="InterPro" id="IPR034154">
    <property type="entry name" value="TOPRIM_DnaG/twinkle"/>
</dbReference>
<dbReference type="SUPFAM" id="SSF56731">
    <property type="entry name" value="DNA primase core"/>
    <property type="match status" value="1"/>
</dbReference>
<dbReference type="EMBL" id="CP013236">
    <property type="protein sequence ID" value="AMP13405.1"/>
    <property type="molecule type" value="Genomic_DNA"/>
</dbReference>
<evidence type="ECO:0000313" key="2">
    <source>
        <dbReference type="Proteomes" id="UP000074914"/>
    </source>
</evidence>
<protein>
    <submittedName>
        <fullName evidence="1">Toprim domain protein</fullName>
    </submittedName>
</protein>
<dbReference type="Proteomes" id="UP000074914">
    <property type="component" value="Chromosome"/>
</dbReference>